<name>A0A6D2WJ30_PANTR</name>
<keyword evidence="10 17" id="KW-0472">Membrane</keyword>
<feature type="binding site" evidence="13">
    <location>
        <position position="273"/>
    </location>
    <ligand>
        <name>Na(+)</name>
        <dbReference type="ChEBI" id="CHEBI:29101"/>
        <label>1</label>
    </ligand>
</feature>
<dbReference type="AlphaFoldDB" id="A0A6D2WJ30"/>
<keyword evidence="11 14" id="KW-1015">Disulfide bond</keyword>
<dbReference type="GeneID" id="454096"/>
<evidence type="ECO:0000256" key="7">
    <source>
        <dbReference type="ARBA" id="ARBA00022847"/>
    </source>
</evidence>
<feature type="disulfide bond" evidence="14">
    <location>
        <begin position="176"/>
        <end position="185"/>
    </location>
</feature>
<evidence type="ECO:0000313" key="19">
    <source>
        <dbReference type="Proteomes" id="UP000236370"/>
    </source>
</evidence>
<feature type="binding site" evidence="13">
    <location>
        <position position="373"/>
    </location>
    <ligand>
        <name>Na(+)</name>
        <dbReference type="ChEBI" id="CHEBI:29101"/>
        <label>1</label>
    </ligand>
</feature>
<feature type="region of interest" description="Disordered" evidence="16">
    <location>
        <begin position="1"/>
        <end position="23"/>
    </location>
</feature>
<comment type="subcellular location">
    <subcellularLocation>
        <location evidence="1">Cell membrane</location>
        <topology evidence="1">Multi-pass membrane protein</topology>
    </subcellularLocation>
</comment>
<feature type="binding site" evidence="13">
    <location>
        <position position="78"/>
    </location>
    <ligand>
        <name>Na(+)</name>
        <dbReference type="ChEBI" id="CHEBI:29101"/>
        <label>1</label>
    </ligand>
</feature>
<dbReference type="VGNC" id="VGNC:9017">
    <property type="gene designation" value="SLC6A2"/>
</dbReference>
<feature type="transmembrane region" description="Helical" evidence="17">
    <location>
        <begin position="513"/>
        <end position="533"/>
    </location>
</feature>
<feature type="transmembrane region" description="Helical" evidence="17">
    <location>
        <begin position="399"/>
        <end position="424"/>
    </location>
</feature>
<dbReference type="GO" id="GO:0046872">
    <property type="term" value="F:metal ion binding"/>
    <property type="evidence" value="ECO:0007669"/>
    <property type="project" value="UniProtKB-KW"/>
</dbReference>
<feature type="binding site" evidence="13">
    <location>
        <position position="305"/>
    </location>
    <ligand>
        <name>Na(+)</name>
        <dbReference type="ChEBI" id="CHEBI:29101"/>
        <label>1</label>
    </ligand>
</feature>
<evidence type="ECO:0000256" key="11">
    <source>
        <dbReference type="ARBA" id="ARBA00023157"/>
    </source>
</evidence>
<dbReference type="EMBL" id="NBAG03000242">
    <property type="protein sequence ID" value="PNI63944.1"/>
    <property type="molecule type" value="Genomic_DNA"/>
</dbReference>
<evidence type="ECO:0000313" key="18">
    <source>
        <dbReference type="EMBL" id="PNI63944.1"/>
    </source>
</evidence>
<feature type="binding site" evidence="13">
    <location>
        <position position="71"/>
    </location>
    <ligand>
        <name>Na(+)</name>
        <dbReference type="ChEBI" id="CHEBI:29101"/>
        <label>1</label>
    </ligand>
</feature>
<feature type="binding site" evidence="13">
    <location>
        <position position="73"/>
    </location>
    <ligand>
        <name>Na(+)</name>
        <dbReference type="ChEBI" id="CHEBI:29101"/>
        <label>1</label>
    </ligand>
</feature>
<keyword evidence="6" id="KW-0532">Neurotransmitter transport</keyword>
<evidence type="ECO:0000256" key="2">
    <source>
        <dbReference type="ARBA" id="ARBA00022448"/>
    </source>
</evidence>
<evidence type="ECO:0000256" key="1">
    <source>
        <dbReference type="ARBA" id="ARBA00004651"/>
    </source>
</evidence>
<feature type="binding site" evidence="13">
    <location>
        <position position="74"/>
    </location>
    <ligand>
        <name>Na(+)</name>
        <dbReference type="ChEBI" id="CHEBI:29101"/>
        <label>1</label>
    </ligand>
</feature>
<feature type="transmembrane region" description="Helical" evidence="17">
    <location>
        <begin position="137"/>
        <end position="164"/>
    </location>
</feature>
<accession>A0A6D2WJ30</accession>
<dbReference type="InterPro" id="IPR000175">
    <property type="entry name" value="Na/ntran_symport"/>
</dbReference>
<dbReference type="GO" id="GO:0008504">
    <property type="term" value="F:monoamine transmembrane transporter activity"/>
    <property type="evidence" value="ECO:0007669"/>
    <property type="project" value="UniProtKB-ARBA"/>
</dbReference>
<evidence type="ECO:0000256" key="17">
    <source>
        <dbReference type="SAM" id="Phobius"/>
    </source>
</evidence>
<dbReference type="GO" id="GO:0090493">
    <property type="term" value="P:catecholamine uptake"/>
    <property type="evidence" value="ECO:0007669"/>
    <property type="project" value="UniProtKB-ARBA"/>
</dbReference>
<evidence type="ECO:0000256" key="12">
    <source>
        <dbReference type="ARBA" id="ARBA00023180"/>
    </source>
</evidence>
<feature type="transmembrane region" description="Helical" evidence="17">
    <location>
        <begin position="264"/>
        <end position="287"/>
    </location>
</feature>
<dbReference type="PRINTS" id="PR00176">
    <property type="entry name" value="NANEUSMPORT"/>
</dbReference>
<dbReference type="RefSeq" id="XP_063653898.1">
    <property type="nucleotide sequence ID" value="XM_063797828.1"/>
</dbReference>
<evidence type="ECO:0000256" key="10">
    <source>
        <dbReference type="ARBA" id="ARBA00023136"/>
    </source>
</evidence>
<reference evidence="18 19" key="1">
    <citation type="submission" date="2017-12" db="EMBL/GenBank/DDBJ databases">
        <title>High-resolution comparative analysis of great ape genomes.</title>
        <authorList>
            <person name="Pollen A."/>
            <person name="Hastie A."/>
            <person name="Hormozdiari F."/>
            <person name="Dougherty M."/>
            <person name="Liu R."/>
            <person name="Chaisson M."/>
            <person name="Hoppe E."/>
            <person name="Hill C."/>
            <person name="Pang A."/>
            <person name="Hillier L."/>
            <person name="Baker C."/>
            <person name="Armstrong J."/>
            <person name="Shendure J."/>
            <person name="Paten B."/>
            <person name="Wilson R."/>
            <person name="Chao H."/>
            <person name="Schneider V."/>
            <person name="Ventura M."/>
            <person name="Kronenberg Z."/>
            <person name="Murali S."/>
            <person name="Gordon D."/>
            <person name="Cantsilieris S."/>
            <person name="Munson K."/>
            <person name="Nelson B."/>
            <person name="Raja A."/>
            <person name="Underwood J."/>
            <person name="Diekhans M."/>
            <person name="Fiddes I."/>
            <person name="Haussler D."/>
            <person name="Eichler E."/>
        </authorList>
    </citation>
    <scope>NUCLEOTIDE SEQUENCE [LARGE SCALE GENOMIC DNA]</scope>
    <source>
        <strain evidence="18">Yerkes chimp pedigree #C0471</strain>
    </source>
</reference>
<feature type="binding site" evidence="13">
    <location>
        <position position="370"/>
    </location>
    <ligand>
        <name>Na(+)</name>
        <dbReference type="ChEBI" id="CHEBI:29101"/>
        <label>1</label>
    </ligand>
</feature>
<evidence type="ECO:0000256" key="15">
    <source>
        <dbReference type="RuleBase" id="RU003732"/>
    </source>
</evidence>
<evidence type="ECO:0000256" key="16">
    <source>
        <dbReference type="SAM" id="MobiDB-lite"/>
    </source>
</evidence>
<dbReference type="GO" id="GO:0015378">
    <property type="term" value="F:sodium:chloride symporter activity"/>
    <property type="evidence" value="ECO:0007669"/>
    <property type="project" value="UniProtKB-ARBA"/>
</dbReference>
<keyword evidence="12" id="KW-0325">Glycoprotein</keyword>
<feature type="transmembrane region" description="Helical" evidence="17">
    <location>
        <begin position="474"/>
        <end position="493"/>
    </location>
</feature>
<keyword evidence="8 17" id="KW-1133">Transmembrane helix</keyword>
<feature type="binding site" evidence="13">
    <location>
        <position position="374"/>
    </location>
    <ligand>
        <name>Na(+)</name>
        <dbReference type="ChEBI" id="CHEBI:29101"/>
        <label>1</label>
    </ligand>
</feature>
<dbReference type="GO" id="GO:0006836">
    <property type="term" value="P:neurotransmitter transport"/>
    <property type="evidence" value="ECO:0007669"/>
    <property type="project" value="UniProtKB-KW"/>
</dbReference>
<feature type="transmembrane region" description="Helical" evidence="17">
    <location>
        <begin position="299"/>
        <end position="322"/>
    </location>
</feature>
<evidence type="ECO:0000256" key="3">
    <source>
        <dbReference type="ARBA" id="ARBA00022475"/>
    </source>
</evidence>
<evidence type="ECO:0000256" key="13">
    <source>
        <dbReference type="PIRSR" id="PIRSR600175-1"/>
    </source>
</evidence>
<dbReference type="InterPro" id="IPR037272">
    <property type="entry name" value="SNS_sf"/>
</dbReference>
<evidence type="ECO:0000256" key="4">
    <source>
        <dbReference type="ARBA" id="ARBA00022692"/>
    </source>
</evidence>
<evidence type="ECO:0000256" key="8">
    <source>
        <dbReference type="ARBA" id="ARBA00022989"/>
    </source>
</evidence>
<feature type="transmembrane region" description="Helical" evidence="17">
    <location>
        <begin position="235"/>
        <end position="252"/>
    </location>
</feature>
<protein>
    <recommendedName>
        <fullName evidence="15">Transporter</fullName>
    </recommendedName>
</protein>
<evidence type="ECO:0000256" key="6">
    <source>
        <dbReference type="ARBA" id="ARBA00022775"/>
    </source>
</evidence>
<dbReference type="SUPFAM" id="SSF161070">
    <property type="entry name" value="SNF-like"/>
    <property type="match status" value="1"/>
</dbReference>
<dbReference type="PANTHER" id="PTHR11616:SF320">
    <property type="entry name" value="SODIUM-DEPENDENT NORADRENALINE TRANSPORTER"/>
    <property type="match status" value="1"/>
</dbReference>
<keyword evidence="3" id="KW-1003">Cell membrane</keyword>
<keyword evidence="7 15" id="KW-0769">Symport</keyword>
<dbReference type="GO" id="GO:0005886">
    <property type="term" value="C:plasma membrane"/>
    <property type="evidence" value="ECO:0007669"/>
    <property type="project" value="UniProtKB-SubCell"/>
</dbReference>
<proteinExistence type="inferred from homology"/>
<comment type="similarity">
    <text evidence="15">Belongs to the sodium:neurotransmitter symporter (SNF) (TC 2.A.22) family.</text>
</comment>
<sequence>MLLARMNPQVQPENNGADAGPEQPLRARKTAELLVVKERNGVQCLLAPRDGDAQPRETWGKKIDFLLSVVGFAVDLANVWRFPYLCYKNGGGAFLIPYTLFLIIAGMPLFYMELALGQYNREGAATVWKICPFFKGVGYAVILIALYVGFYYNVIIAWSLYYLFSSFTLNLPWTDCGHTWNSPNCTDPKLLNGSVLGNHTKYSKYKFTPAAEFYERGVLHLHESSGIHDIGLPQWQLLLCLMVVVIVLYFSLWKGVKTSGKVWIDAATQIFFSLGAGFGVLIAFASYNKFDNNCYRDALLTSSINCITSFVSGFAIFSILGYMAHEHKVNIEDVATEGAGLVFILYPEAISTLSGSTFWAVVFFVMLLALGLDSSMGGMEAVITGLADDFQVLKRHRKLFTFGVTFSTFLLALFCITKGGIYVLTLLDTFAAGTSILFAVLMEAIGVSWFYGVDRFSNDIQQMMGFRPGLYWRLCWKFVSPAFLLFVVVVSIINFKPLTYDDYIFPPWANWVGWGIALSSMVLVPIYVIYKFLSTQGSLWERLAYGITPENEHHLVAQRDIRQFQLQHWLAI</sequence>
<keyword evidence="5 13" id="KW-0479">Metal-binding</keyword>
<dbReference type="Pfam" id="PF00209">
    <property type="entry name" value="SNF"/>
    <property type="match status" value="1"/>
</dbReference>
<evidence type="ECO:0000313" key="20">
    <source>
        <dbReference type="VGNC" id="VGNC:9017"/>
    </source>
</evidence>
<keyword evidence="4 15" id="KW-0812">Transmembrane</keyword>
<keyword evidence="2 15" id="KW-0813">Transport</keyword>
<feature type="transmembrane region" description="Helical" evidence="17">
    <location>
        <begin position="95"/>
        <end position="116"/>
    </location>
</feature>
<dbReference type="PROSITE" id="PS00754">
    <property type="entry name" value="NA_NEUROTRAN_SYMP_2"/>
    <property type="match status" value="1"/>
</dbReference>
<feature type="transmembrane region" description="Helical" evidence="17">
    <location>
        <begin position="430"/>
        <end position="453"/>
    </location>
</feature>
<dbReference type="PANTHER" id="PTHR11616">
    <property type="entry name" value="SODIUM/CHLORIDE DEPENDENT TRANSPORTER"/>
    <property type="match status" value="1"/>
</dbReference>
<dbReference type="PROSITE" id="PS50267">
    <property type="entry name" value="NA_NEUROTRAN_SYMP_3"/>
    <property type="match status" value="1"/>
</dbReference>
<dbReference type="Proteomes" id="UP000236370">
    <property type="component" value="Unassembled WGS sequence"/>
</dbReference>
<feature type="transmembrane region" description="Helical" evidence="17">
    <location>
        <begin position="359"/>
        <end position="387"/>
    </location>
</feature>
<gene>
    <name evidence="20" type="primary">SLC6A2</name>
    <name evidence="18" type="ORF">CK820_G0016663</name>
</gene>
<dbReference type="PROSITE" id="PS00610">
    <property type="entry name" value="NA_NEUROTRAN_SYMP_1"/>
    <property type="match status" value="1"/>
</dbReference>
<evidence type="ECO:0000256" key="9">
    <source>
        <dbReference type="ARBA" id="ARBA00023053"/>
    </source>
</evidence>
<keyword evidence="9 13" id="KW-0915">Sodium</keyword>
<evidence type="ECO:0000256" key="5">
    <source>
        <dbReference type="ARBA" id="ARBA00022723"/>
    </source>
</evidence>
<evidence type="ECO:0000256" key="14">
    <source>
        <dbReference type="PIRSR" id="PIRSR600175-2"/>
    </source>
</evidence>
<comment type="caution">
    <text evidence="18">The sequence shown here is derived from an EMBL/GenBank/DDBJ whole genome shotgun (WGS) entry which is preliminary data.</text>
</comment>
<organism evidence="18 19">
    <name type="scientific">Pan troglodytes</name>
    <name type="common">Chimpanzee</name>
    <dbReference type="NCBI Taxonomy" id="9598"/>
    <lineage>
        <taxon>Eukaryota</taxon>
        <taxon>Metazoa</taxon>
        <taxon>Chordata</taxon>
        <taxon>Craniata</taxon>
        <taxon>Vertebrata</taxon>
        <taxon>Euteleostomi</taxon>
        <taxon>Mammalia</taxon>
        <taxon>Eutheria</taxon>
        <taxon>Euarchontoglires</taxon>
        <taxon>Primates</taxon>
        <taxon>Haplorrhini</taxon>
        <taxon>Catarrhini</taxon>
        <taxon>Hominidae</taxon>
        <taxon>Pan</taxon>
    </lineage>
</organism>